<gene>
    <name evidence="1" type="ORF">F5148DRAFT_1195241</name>
</gene>
<protein>
    <submittedName>
        <fullName evidence="1">Aldo/keto reductase</fullName>
    </submittedName>
</protein>
<evidence type="ECO:0000313" key="1">
    <source>
        <dbReference type="EMBL" id="KAI9508535.1"/>
    </source>
</evidence>
<name>A0ACC0U9Z6_9AGAM</name>
<sequence>MPIQKVTKLNTGTVMPLIGLGTWKSPAGDARSAVEVALRNGYRHIDTASAYGQDVLGALNRSLDLLGTDYVDLYLLHWPAPMTKDWKADKSLNWLDTWRDMEKVYREHPDKIKAIGVSNVSAAYLEELLELPDVIVPAVNQVERHPSCLAEDELAASEKAGIVVTAYSPLGSDKSPLLENDTVLRLAEKYKITPANVLISFQVNTPNVNVVPKSVTPERIISNLKVVDLTEEDIAELKDIDKKHHFRACHPSWTGWGNLGFKN</sequence>
<proteinExistence type="predicted"/>
<reference evidence="1" key="1">
    <citation type="submission" date="2021-03" db="EMBL/GenBank/DDBJ databases">
        <title>Evolutionary priming and transition to the ectomycorrhizal habit in an iconic lineage of mushroom-forming fungi: is preadaptation a requirement?</title>
        <authorList>
            <consortium name="DOE Joint Genome Institute"/>
            <person name="Looney B.P."/>
            <person name="Miyauchi S."/>
            <person name="Morin E."/>
            <person name="Drula E."/>
            <person name="Courty P.E."/>
            <person name="Chicoki N."/>
            <person name="Fauchery L."/>
            <person name="Kohler A."/>
            <person name="Kuo A."/>
            <person name="LaButti K."/>
            <person name="Pangilinan J."/>
            <person name="Lipzen A."/>
            <person name="Riley R."/>
            <person name="Andreopoulos W."/>
            <person name="He G."/>
            <person name="Johnson J."/>
            <person name="Barry K.W."/>
            <person name="Grigoriev I.V."/>
            <person name="Nagy L."/>
            <person name="Hibbett D."/>
            <person name="Henrissat B."/>
            <person name="Matheny P.B."/>
            <person name="Labbe J."/>
            <person name="Martin A.F."/>
        </authorList>
    </citation>
    <scope>NUCLEOTIDE SEQUENCE</scope>
    <source>
        <strain evidence="1">BPL698</strain>
    </source>
</reference>
<dbReference type="EMBL" id="JAGFNK010000087">
    <property type="protein sequence ID" value="KAI9508535.1"/>
    <property type="molecule type" value="Genomic_DNA"/>
</dbReference>
<dbReference type="Proteomes" id="UP001207468">
    <property type="component" value="Unassembled WGS sequence"/>
</dbReference>
<comment type="caution">
    <text evidence="1">The sequence shown here is derived from an EMBL/GenBank/DDBJ whole genome shotgun (WGS) entry which is preliminary data.</text>
</comment>
<organism evidence="1 2">
    <name type="scientific">Russula earlei</name>
    <dbReference type="NCBI Taxonomy" id="71964"/>
    <lineage>
        <taxon>Eukaryota</taxon>
        <taxon>Fungi</taxon>
        <taxon>Dikarya</taxon>
        <taxon>Basidiomycota</taxon>
        <taxon>Agaricomycotina</taxon>
        <taxon>Agaricomycetes</taxon>
        <taxon>Russulales</taxon>
        <taxon>Russulaceae</taxon>
        <taxon>Russula</taxon>
    </lineage>
</organism>
<evidence type="ECO:0000313" key="2">
    <source>
        <dbReference type="Proteomes" id="UP001207468"/>
    </source>
</evidence>
<accession>A0ACC0U9Z6</accession>
<keyword evidence="2" id="KW-1185">Reference proteome</keyword>